<dbReference type="EMBL" id="MG596800">
    <property type="protein sequence ID" value="AUM59783.1"/>
    <property type="molecule type" value="Genomic_DNA"/>
</dbReference>
<keyword evidence="2" id="KW-1185">Reference proteome</keyword>
<reference evidence="1 2" key="1">
    <citation type="journal article" date="2018" name="Arch. Virol.">
        <title>Genome sequence of the novel virulent bacteriophage PMBT14 with lytic activity against Pseudomonas fluorescens DSM 50090(R).</title>
        <authorList>
            <person name="Koberg S."/>
            <person name="Gieschler S."/>
            <person name="Brinks E."/>
            <person name="Wenning M."/>
            <person name="Neve H."/>
            <person name="Franz C.M."/>
        </authorList>
    </citation>
    <scope>NUCLEOTIDE SEQUENCE [LARGE SCALE GENOMIC DNA]</scope>
</reference>
<organism evidence="1 2">
    <name type="scientific">Pseudomonas phage PMBT14</name>
    <dbReference type="NCBI Taxonomy" id="2059855"/>
    <lineage>
        <taxon>Viruses</taxon>
        <taxon>Duplodnaviria</taxon>
        <taxon>Heunggongvirae</taxon>
        <taxon>Uroviricota</taxon>
        <taxon>Caudoviricetes</taxon>
        <taxon>Knuthellervirus</taxon>
        <taxon>Knuthellervirus PMBT14</taxon>
    </lineage>
</organism>
<evidence type="ECO:0000313" key="2">
    <source>
        <dbReference type="Proteomes" id="UP000240618"/>
    </source>
</evidence>
<dbReference type="KEGG" id="vg:55606485"/>
<name>A0A2I6PI94_9CAUD</name>
<proteinExistence type="predicted"/>
<dbReference type="Proteomes" id="UP000240618">
    <property type="component" value="Segment"/>
</dbReference>
<dbReference type="RefSeq" id="YP_009836246.1">
    <property type="nucleotide sequence ID" value="NC_048687.1"/>
</dbReference>
<evidence type="ECO:0000313" key="1">
    <source>
        <dbReference type="EMBL" id="AUM59783.1"/>
    </source>
</evidence>
<sequence length="44" mass="5078">MKTVSFMDWFNGPIPQRRYKVQGRPLPPGMSPCIVGFTVTPRRK</sequence>
<accession>A0A2I6PI94</accession>
<dbReference type="GeneID" id="55606485"/>
<protein>
    <submittedName>
        <fullName evidence="1">Uncharacterized protein</fullName>
    </submittedName>
</protein>